<gene>
    <name evidence="2" type="ORF">K4G57_07040</name>
</gene>
<proteinExistence type="predicted"/>
<feature type="coiled-coil region" evidence="1">
    <location>
        <begin position="28"/>
        <end position="69"/>
    </location>
</feature>
<keyword evidence="3" id="KW-1185">Reference proteome</keyword>
<protein>
    <submittedName>
        <fullName evidence="2">Uncharacterized protein</fullName>
    </submittedName>
</protein>
<evidence type="ECO:0000313" key="2">
    <source>
        <dbReference type="EMBL" id="MBX7491213.1"/>
    </source>
</evidence>
<dbReference type="RefSeq" id="WP_221532548.1">
    <property type="nucleotide sequence ID" value="NZ_JAIGYP010000010.1"/>
</dbReference>
<keyword evidence="1" id="KW-0175">Coiled coil</keyword>
<accession>A0ABS7JPB9</accession>
<evidence type="ECO:0000256" key="1">
    <source>
        <dbReference type="SAM" id="Coils"/>
    </source>
</evidence>
<sequence length="206" mass="24133">MQKDSNKNGYELSILEEEERISIQREINEKFMHILNLLKEQINALRKEKLNTKEEIVAIKESIKHLQNEDSTLSIKRLCEIILSIQTNLKEAKEDILANSYAICSAKQEIKDLREDLAQKELSSTQIENVYKNIDAALKNNKNQLSFLTSCMEVFSRHISILEQRSKRFSDNFRFGKFKFKSLKEESLMQEGIKEALEKSRFKLND</sequence>
<evidence type="ECO:0000313" key="3">
    <source>
        <dbReference type="Proteomes" id="UP000700059"/>
    </source>
</evidence>
<name>A0ABS7JPB9_9HELI</name>
<dbReference type="EMBL" id="JAIGYQ010000010">
    <property type="protein sequence ID" value="MBX7491213.1"/>
    <property type="molecule type" value="Genomic_DNA"/>
</dbReference>
<reference evidence="2 3" key="1">
    <citation type="submission" date="2021-08" db="EMBL/GenBank/DDBJ databases">
        <title>Helicobacter spp. isolated from feces of Anatolian Ground Squirrel (Spermophilus xanthoprymnus) in Turkey.</title>
        <authorList>
            <person name="Aydin F."/>
            <person name="Abay S."/>
            <person name="Kayman T."/>
            <person name="Karakaya E."/>
            <person name="Saticioglu I.B."/>
        </authorList>
    </citation>
    <scope>NUCLEOTIDE SEQUENCE [LARGE SCALE GENOMIC DNA]</scope>
    <source>
        <strain evidence="2 3">Faydin-H70</strain>
    </source>
</reference>
<organism evidence="2 3">
    <name type="scientific">Helicobacter turcicus</name>
    <dbReference type="NCBI Taxonomy" id="2867412"/>
    <lineage>
        <taxon>Bacteria</taxon>
        <taxon>Pseudomonadati</taxon>
        <taxon>Campylobacterota</taxon>
        <taxon>Epsilonproteobacteria</taxon>
        <taxon>Campylobacterales</taxon>
        <taxon>Helicobacteraceae</taxon>
        <taxon>Helicobacter</taxon>
    </lineage>
</organism>
<comment type="caution">
    <text evidence="2">The sequence shown here is derived from an EMBL/GenBank/DDBJ whole genome shotgun (WGS) entry which is preliminary data.</text>
</comment>
<dbReference type="Proteomes" id="UP000700059">
    <property type="component" value="Unassembled WGS sequence"/>
</dbReference>